<dbReference type="Pfam" id="PF08281">
    <property type="entry name" value="Sigma70_r4_2"/>
    <property type="match status" value="1"/>
</dbReference>
<dbReference type="Proteomes" id="UP001597079">
    <property type="component" value="Unassembled WGS sequence"/>
</dbReference>
<gene>
    <name evidence="9" type="ORF">ACFSB2_01560</name>
</gene>
<dbReference type="InterPro" id="IPR014284">
    <property type="entry name" value="RNA_pol_sigma-70_dom"/>
</dbReference>
<evidence type="ECO:0000256" key="3">
    <source>
        <dbReference type="ARBA" id="ARBA00023082"/>
    </source>
</evidence>
<name>A0ABW4JAP3_9BACL</name>
<dbReference type="InterPro" id="IPR013324">
    <property type="entry name" value="RNA_pol_sigma_r3/r4-like"/>
</dbReference>
<dbReference type="SUPFAM" id="SSF88946">
    <property type="entry name" value="Sigma2 domain of RNA polymerase sigma factors"/>
    <property type="match status" value="1"/>
</dbReference>
<evidence type="ECO:0000256" key="2">
    <source>
        <dbReference type="ARBA" id="ARBA00023015"/>
    </source>
</evidence>
<keyword evidence="3 6" id="KW-0731">Sigma factor</keyword>
<evidence type="ECO:0000256" key="1">
    <source>
        <dbReference type="ARBA" id="ARBA00010641"/>
    </source>
</evidence>
<proteinExistence type="inferred from homology"/>
<reference evidence="10" key="1">
    <citation type="journal article" date="2019" name="Int. J. Syst. Evol. Microbiol.">
        <title>The Global Catalogue of Microorganisms (GCM) 10K type strain sequencing project: providing services to taxonomists for standard genome sequencing and annotation.</title>
        <authorList>
            <consortium name="The Broad Institute Genomics Platform"/>
            <consortium name="The Broad Institute Genome Sequencing Center for Infectious Disease"/>
            <person name="Wu L."/>
            <person name="Ma J."/>
        </authorList>
    </citation>
    <scope>NUCLEOTIDE SEQUENCE [LARGE SCALE GENOMIC DNA]</scope>
    <source>
        <strain evidence="10">CGMCC 1.12286</strain>
    </source>
</reference>
<dbReference type="RefSeq" id="WP_377940795.1">
    <property type="nucleotide sequence ID" value="NZ_JBHUCX010000004.1"/>
</dbReference>
<dbReference type="Gene3D" id="1.10.10.10">
    <property type="entry name" value="Winged helix-like DNA-binding domain superfamily/Winged helix DNA-binding domain"/>
    <property type="match status" value="1"/>
</dbReference>
<dbReference type="PANTHER" id="PTHR43133">
    <property type="entry name" value="RNA POLYMERASE ECF-TYPE SIGMA FACTO"/>
    <property type="match status" value="1"/>
</dbReference>
<evidence type="ECO:0000259" key="7">
    <source>
        <dbReference type="Pfam" id="PF04542"/>
    </source>
</evidence>
<evidence type="ECO:0000313" key="9">
    <source>
        <dbReference type="EMBL" id="MFD1673409.1"/>
    </source>
</evidence>
<dbReference type="InterPro" id="IPR013325">
    <property type="entry name" value="RNA_pol_sigma_r2"/>
</dbReference>
<keyword evidence="2 6" id="KW-0805">Transcription regulation</keyword>
<comment type="caution">
    <text evidence="9">The sequence shown here is derived from an EMBL/GenBank/DDBJ whole genome shotgun (WGS) entry which is preliminary data.</text>
</comment>
<dbReference type="InterPro" id="IPR036388">
    <property type="entry name" value="WH-like_DNA-bd_sf"/>
</dbReference>
<sequence>MPKASQTGPAESLDGVVQLEEWMSAYGQDVVHLAYSYVHSFHKAEDIAQDVFLRAWRNMATFQGESSVKTWLLSITANRCKDYLRSWSAKHEIADDGTAFEAMSVSDTAAQVANKLERDRLWRVVHQLPEKYREVVVLYYQRDLSGQEVAQVLGISEQSVRTRLHRGRQLLKNALSEEGMRENG</sequence>
<evidence type="ECO:0000256" key="4">
    <source>
        <dbReference type="ARBA" id="ARBA00023125"/>
    </source>
</evidence>
<dbReference type="CDD" id="cd06171">
    <property type="entry name" value="Sigma70_r4"/>
    <property type="match status" value="1"/>
</dbReference>
<dbReference type="EMBL" id="JBHUCX010000004">
    <property type="protein sequence ID" value="MFD1673409.1"/>
    <property type="molecule type" value="Genomic_DNA"/>
</dbReference>
<protein>
    <recommendedName>
        <fullName evidence="6">RNA polymerase sigma factor</fullName>
    </recommendedName>
</protein>
<evidence type="ECO:0000259" key="8">
    <source>
        <dbReference type="Pfam" id="PF08281"/>
    </source>
</evidence>
<dbReference type="PANTHER" id="PTHR43133:SF60">
    <property type="entry name" value="RNA POLYMERASE SIGMA FACTOR SIGV"/>
    <property type="match status" value="1"/>
</dbReference>
<keyword evidence="10" id="KW-1185">Reference proteome</keyword>
<dbReference type="PROSITE" id="PS01063">
    <property type="entry name" value="SIGMA70_ECF"/>
    <property type="match status" value="1"/>
</dbReference>
<dbReference type="InterPro" id="IPR013249">
    <property type="entry name" value="RNA_pol_sigma70_r4_t2"/>
</dbReference>
<dbReference type="SUPFAM" id="SSF88659">
    <property type="entry name" value="Sigma3 and sigma4 domains of RNA polymerase sigma factors"/>
    <property type="match status" value="1"/>
</dbReference>
<dbReference type="NCBIfam" id="TIGR02937">
    <property type="entry name" value="sigma70-ECF"/>
    <property type="match status" value="1"/>
</dbReference>
<feature type="domain" description="RNA polymerase sigma factor 70 region 4 type 2" evidence="8">
    <location>
        <begin position="119"/>
        <end position="171"/>
    </location>
</feature>
<keyword evidence="5 6" id="KW-0804">Transcription</keyword>
<keyword evidence="4 6" id="KW-0238">DNA-binding</keyword>
<comment type="similarity">
    <text evidence="1 6">Belongs to the sigma-70 factor family. ECF subfamily.</text>
</comment>
<organism evidence="9 10">
    <name type="scientific">Alicyclobacillus fodiniaquatilis</name>
    <dbReference type="NCBI Taxonomy" id="1661150"/>
    <lineage>
        <taxon>Bacteria</taxon>
        <taxon>Bacillati</taxon>
        <taxon>Bacillota</taxon>
        <taxon>Bacilli</taxon>
        <taxon>Bacillales</taxon>
        <taxon>Alicyclobacillaceae</taxon>
        <taxon>Alicyclobacillus</taxon>
    </lineage>
</organism>
<dbReference type="Pfam" id="PF04542">
    <property type="entry name" value="Sigma70_r2"/>
    <property type="match status" value="1"/>
</dbReference>
<dbReference type="InterPro" id="IPR000838">
    <property type="entry name" value="RNA_pol_sigma70_ECF_CS"/>
</dbReference>
<evidence type="ECO:0000256" key="6">
    <source>
        <dbReference type="RuleBase" id="RU000716"/>
    </source>
</evidence>
<feature type="domain" description="RNA polymerase sigma-70 region 2" evidence="7">
    <location>
        <begin position="24"/>
        <end position="86"/>
    </location>
</feature>
<evidence type="ECO:0000313" key="10">
    <source>
        <dbReference type="Proteomes" id="UP001597079"/>
    </source>
</evidence>
<accession>A0ABW4JAP3</accession>
<dbReference type="InterPro" id="IPR007627">
    <property type="entry name" value="RNA_pol_sigma70_r2"/>
</dbReference>
<dbReference type="Gene3D" id="1.10.1740.10">
    <property type="match status" value="1"/>
</dbReference>
<evidence type="ECO:0000256" key="5">
    <source>
        <dbReference type="ARBA" id="ARBA00023163"/>
    </source>
</evidence>
<dbReference type="InterPro" id="IPR039425">
    <property type="entry name" value="RNA_pol_sigma-70-like"/>
</dbReference>